<gene>
    <name evidence="2" type="ORF">SAMN04487775_102345</name>
</gene>
<dbReference type="OrthoDB" id="359513at2"/>
<sequence>MLKDKNSAKINKNSKILIAVAAILTITYFLSFTKSCSSADKREKVKTALVNQKYKESIKEILLQDASGSIKLTNEGDFWTVARITESQNGPLQLRIDLPASQERINNLLEELTKIRNLYKISDKINKNSSLGLTNGTEFHIRYTCDDSTFRELIFGNQDFSLSSRYMMTGENTQVYEIDSSLDTYLTTSVQNWTEPFIISRQVLNTDIQSIAVTFTDETNHKTLNKLDGNSAETNKLLDLRHGGLPTNDQILDIKDTLITLKLEIENGDKTSIKMNIKPFDSGETYLVETVYYDSEGWQIYNSYSTISSWTYNKIKEITL</sequence>
<reference evidence="3" key="1">
    <citation type="submission" date="2016-10" db="EMBL/GenBank/DDBJ databases">
        <authorList>
            <person name="Varghese N."/>
            <person name="Submissions S."/>
        </authorList>
    </citation>
    <scope>NUCLEOTIDE SEQUENCE [LARGE SCALE GENOMIC DNA]</scope>
    <source>
        <strain evidence="3">XBD1002</strain>
    </source>
</reference>
<dbReference type="RefSeq" id="WP_074930725.1">
    <property type="nucleotide sequence ID" value="NZ_FORI01000002.1"/>
</dbReference>
<proteinExistence type="predicted"/>
<dbReference type="Pfam" id="PF14238">
    <property type="entry name" value="DUF4340"/>
    <property type="match status" value="1"/>
</dbReference>
<evidence type="ECO:0000313" key="3">
    <source>
        <dbReference type="Proteomes" id="UP000182737"/>
    </source>
</evidence>
<protein>
    <recommendedName>
        <fullName evidence="1">DUF4340 domain-containing protein</fullName>
    </recommendedName>
</protein>
<organism evidence="2 3">
    <name type="scientific">Treponema bryantii</name>
    <dbReference type="NCBI Taxonomy" id="163"/>
    <lineage>
        <taxon>Bacteria</taxon>
        <taxon>Pseudomonadati</taxon>
        <taxon>Spirochaetota</taxon>
        <taxon>Spirochaetia</taxon>
        <taxon>Spirochaetales</taxon>
        <taxon>Treponemataceae</taxon>
        <taxon>Treponema</taxon>
    </lineage>
</organism>
<dbReference type="AlphaFoldDB" id="A0A1I3J5L2"/>
<evidence type="ECO:0000259" key="1">
    <source>
        <dbReference type="Pfam" id="PF14238"/>
    </source>
</evidence>
<name>A0A1I3J5L2_9SPIR</name>
<evidence type="ECO:0000313" key="2">
    <source>
        <dbReference type="EMBL" id="SFI55396.1"/>
    </source>
</evidence>
<feature type="domain" description="DUF4340" evidence="1">
    <location>
        <begin position="96"/>
        <end position="229"/>
    </location>
</feature>
<accession>A0A1I3J5L2</accession>
<dbReference type="Proteomes" id="UP000182737">
    <property type="component" value="Unassembled WGS sequence"/>
</dbReference>
<dbReference type="EMBL" id="FORI01000002">
    <property type="protein sequence ID" value="SFI55396.1"/>
    <property type="molecule type" value="Genomic_DNA"/>
</dbReference>
<keyword evidence="3" id="KW-1185">Reference proteome</keyword>
<dbReference type="InterPro" id="IPR025641">
    <property type="entry name" value="DUF4340"/>
</dbReference>